<dbReference type="AlphaFoldDB" id="A0AAJ4ZIV6"/>
<dbReference type="EC" id="3.1.1.24" evidence="2"/>
<sequence>MTVSPTARSDWGAVRANGIDIHYRIDGTDGSWVVLAHALGVDHRLWDDIAARLCDRHRVLRYDARGHGKTSAPHGAYTLFQMADDVAGLLDALSIAQVHFVGLSMGGMVGQILGVRHPQRLLSLTLCDTVCYTPVSAHAMWDERIGQVEAHGMSGIVEPTIQRWLTTPFREAHPDAVERIRALLRATPPHGYVGACLAIKALDTRGSLERIACPTLVMTGDQDTGAPVEVAREIATHIPNARLKVMSHAAHLAPVEQEEAFLTALDEFLGHAGCGSQCDTP</sequence>
<evidence type="ECO:0000313" key="2">
    <source>
        <dbReference type="EMBL" id="SUD96232.1"/>
    </source>
</evidence>
<dbReference type="InterPro" id="IPR029058">
    <property type="entry name" value="AB_hydrolase_fold"/>
</dbReference>
<dbReference type="PANTHER" id="PTHR43433">
    <property type="entry name" value="HYDROLASE, ALPHA/BETA FOLD FAMILY PROTEIN"/>
    <property type="match status" value="1"/>
</dbReference>
<proteinExistence type="predicted"/>
<dbReference type="EMBL" id="UGVE01000001">
    <property type="protein sequence ID" value="SUD96232.1"/>
    <property type="molecule type" value="Genomic_DNA"/>
</dbReference>
<dbReference type="SUPFAM" id="SSF53474">
    <property type="entry name" value="alpha/beta-Hydrolases"/>
    <property type="match status" value="1"/>
</dbReference>
<gene>
    <name evidence="2" type="primary">catD_1</name>
    <name evidence="2" type="ORF">NCTC10894_00565</name>
</gene>
<accession>A0AAJ4ZIV6</accession>
<dbReference type="Proteomes" id="UP000255008">
    <property type="component" value="Unassembled WGS sequence"/>
</dbReference>
<dbReference type="InterPro" id="IPR000073">
    <property type="entry name" value="AB_hydrolase_1"/>
</dbReference>
<dbReference type="InterPro" id="IPR026968">
    <property type="entry name" value="PcaD/CatD"/>
</dbReference>
<protein>
    <submittedName>
        <fullName evidence="2">3-oxoadipate enol-lactonase 2</fullName>
        <ecNumber evidence="2">3.1.1.24</ecNumber>
    </submittedName>
</protein>
<dbReference type="GO" id="GO:0047570">
    <property type="term" value="F:3-oxoadipate enol-lactonase activity"/>
    <property type="evidence" value="ECO:0007669"/>
    <property type="project" value="UniProtKB-EC"/>
</dbReference>
<dbReference type="GO" id="GO:0042952">
    <property type="term" value="P:beta-ketoadipate pathway"/>
    <property type="evidence" value="ECO:0007669"/>
    <property type="project" value="InterPro"/>
</dbReference>
<evidence type="ECO:0000259" key="1">
    <source>
        <dbReference type="Pfam" id="PF00561"/>
    </source>
</evidence>
<dbReference type="NCBIfam" id="TIGR02427">
    <property type="entry name" value="protocat_pcaD"/>
    <property type="match status" value="1"/>
</dbReference>
<evidence type="ECO:0000313" key="3">
    <source>
        <dbReference type="Proteomes" id="UP000255008"/>
    </source>
</evidence>
<comment type="caution">
    <text evidence="2">The sequence shown here is derived from an EMBL/GenBank/DDBJ whole genome shotgun (WGS) entry which is preliminary data.</text>
</comment>
<dbReference type="InterPro" id="IPR050471">
    <property type="entry name" value="AB_hydrolase"/>
</dbReference>
<reference evidence="2 3" key="1">
    <citation type="submission" date="2018-06" db="EMBL/GenBank/DDBJ databases">
        <authorList>
            <consortium name="Pathogen Informatics"/>
            <person name="Doyle S."/>
        </authorList>
    </citation>
    <scope>NUCLEOTIDE SEQUENCE [LARGE SCALE GENOMIC DNA]</scope>
    <source>
        <strain evidence="2 3">NCTC10894</strain>
    </source>
</reference>
<dbReference type="Gene3D" id="3.40.50.1820">
    <property type="entry name" value="alpha/beta hydrolase"/>
    <property type="match status" value="1"/>
</dbReference>
<dbReference type="Pfam" id="PF00561">
    <property type="entry name" value="Abhydrolase_1"/>
    <property type="match status" value="1"/>
</dbReference>
<name>A0AAJ4ZIV6_9RALS</name>
<feature type="domain" description="AB hydrolase-1" evidence="1">
    <location>
        <begin position="32"/>
        <end position="255"/>
    </location>
</feature>
<dbReference type="PRINTS" id="PR00111">
    <property type="entry name" value="ABHYDROLASE"/>
</dbReference>
<dbReference type="PANTHER" id="PTHR43433:SF5">
    <property type="entry name" value="AB HYDROLASE-1 DOMAIN-CONTAINING PROTEIN"/>
    <property type="match status" value="1"/>
</dbReference>
<keyword evidence="2" id="KW-0378">Hydrolase</keyword>
<dbReference type="RefSeq" id="WP_062738676.1">
    <property type="nucleotide sequence ID" value="NZ_BAAAEC010000001.1"/>
</dbReference>
<organism evidence="2 3">
    <name type="scientific">Ralstonia mannitolilytica</name>
    <dbReference type="NCBI Taxonomy" id="105219"/>
    <lineage>
        <taxon>Bacteria</taxon>
        <taxon>Pseudomonadati</taxon>
        <taxon>Pseudomonadota</taxon>
        <taxon>Betaproteobacteria</taxon>
        <taxon>Burkholderiales</taxon>
        <taxon>Burkholderiaceae</taxon>
        <taxon>Ralstonia</taxon>
    </lineage>
</organism>